<dbReference type="EMBL" id="BAAAKJ010000010">
    <property type="protein sequence ID" value="GAA1382488.1"/>
    <property type="molecule type" value="Genomic_DNA"/>
</dbReference>
<sequence>MAAGSTVTVEPVEQVPSVEQQDMGSSVGSVSFGGTRWGYPLAVIPLYPWGVCHATPPAAPDHP</sequence>
<comment type="caution">
    <text evidence="2">The sequence shown here is derived from an EMBL/GenBank/DDBJ whole genome shotgun (WGS) entry which is preliminary data.</text>
</comment>
<dbReference type="Proteomes" id="UP001499863">
    <property type="component" value="Unassembled WGS sequence"/>
</dbReference>
<evidence type="ECO:0000313" key="2">
    <source>
        <dbReference type="EMBL" id="GAA1382488.1"/>
    </source>
</evidence>
<feature type="region of interest" description="Disordered" evidence="1">
    <location>
        <begin position="1"/>
        <end position="27"/>
    </location>
</feature>
<keyword evidence="3" id="KW-1185">Reference proteome</keyword>
<evidence type="ECO:0000256" key="1">
    <source>
        <dbReference type="SAM" id="MobiDB-lite"/>
    </source>
</evidence>
<name>A0ABN1XID0_9ACTN</name>
<accession>A0ABN1XID0</accession>
<organism evidence="2 3">
    <name type="scientific">Kitasatospora putterlickiae</name>
    <dbReference type="NCBI Taxonomy" id="221725"/>
    <lineage>
        <taxon>Bacteria</taxon>
        <taxon>Bacillati</taxon>
        <taxon>Actinomycetota</taxon>
        <taxon>Actinomycetes</taxon>
        <taxon>Kitasatosporales</taxon>
        <taxon>Streptomycetaceae</taxon>
        <taxon>Kitasatospora</taxon>
    </lineage>
</organism>
<proteinExistence type="predicted"/>
<protein>
    <submittedName>
        <fullName evidence="2">Uncharacterized protein</fullName>
    </submittedName>
</protein>
<reference evidence="2 3" key="1">
    <citation type="journal article" date="2019" name="Int. J. Syst. Evol. Microbiol.">
        <title>The Global Catalogue of Microorganisms (GCM) 10K type strain sequencing project: providing services to taxonomists for standard genome sequencing and annotation.</title>
        <authorList>
            <consortium name="The Broad Institute Genomics Platform"/>
            <consortium name="The Broad Institute Genome Sequencing Center for Infectious Disease"/>
            <person name="Wu L."/>
            <person name="Ma J."/>
        </authorList>
    </citation>
    <scope>NUCLEOTIDE SEQUENCE [LARGE SCALE GENOMIC DNA]</scope>
    <source>
        <strain evidence="2 3">JCM 12393</strain>
    </source>
</reference>
<gene>
    <name evidence="2" type="ORF">GCM10009639_01670</name>
</gene>
<evidence type="ECO:0000313" key="3">
    <source>
        <dbReference type="Proteomes" id="UP001499863"/>
    </source>
</evidence>